<dbReference type="SUPFAM" id="SSF52499">
    <property type="entry name" value="Isochorismatase-like hydrolases"/>
    <property type="match status" value="1"/>
</dbReference>
<proteinExistence type="inferred from homology"/>
<feature type="domain" description="Isochorismatase-like" evidence="2">
    <location>
        <begin position="30"/>
        <end position="199"/>
    </location>
</feature>
<dbReference type="Proteomes" id="UP001279734">
    <property type="component" value="Unassembled WGS sequence"/>
</dbReference>
<dbReference type="Pfam" id="PF00857">
    <property type="entry name" value="Isochorismatase"/>
    <property type="match status" value="1"/>
</dbReference>
<evidence type="ECO:0000313" key="4">
    <source>
        <dbReference type="Proteomes" id="UP001279734"/>
    </source>
</evidence>
<gene>
    <name evidence="3" type="ORF">Nepgr_027132</name>
</gene>
<dbReference type="InterPro" id="IPR044717">
    <property type="entry name" value="NIC1"/>
</dbReference>
<comment type="caution">
    <text evidence="3">The sequence shown here is derived from an EMBL/GenBank/DDBJ whole genome shotgun (WGS) entry which is preliminary data.</text>
</comment>
<reference evidence="3" key="1">
    <citation type="submission" date="2023-05" db="EMBL/GenBank/DDBJ databases">
        <title>Nepenthes gracilis genome sequencing.</title>
        <authorList>
            <person name="Fukushima K."/>
        </authorList>
    </citation>
    <scope>NUCLEOTIDE SEQUENCE</scope>
    <source>
        <strain evidence="3">SING2019-196</strain>
    </source>
</reference>
<dbReference type="InterPro" id="IPR000868">
    <property type="entry name" value="Isochorismatase-like_dom"/>
</dbReference>
<dbReference type="Gene3D" id="3.40.50.850">
    <property type="entry name" value="Isochorismatase-like"/>
    <property type="match status" value="1"/>
</dbReference>
<dbReference type="PANTHER" id="PTHR47297:SF3">
    <property type="entry name" value="NICOTINAMIDASE 1"/>
    <property type="match status" value="1"/>
</dbReference>
<dbReference type="GO" id="GO:0008936">
    <property type="term" value="F:nicotinamidase activity"/>
    <property type="evidence" value="ECO:0007669"/>
    <property type="project" value="InterPro"/>
</dbReference>
<protein>
    <recommendedName>
        <fullName evidence="2">Isochorismatase-like domain-containing protein</fullName>
    </recommendedName>
</protein>
<evidence type="ECO:0000313" key="3">
    <source>
        <dbReference type="EMBL" id="GMH25289.1"/>
    </source>
</evidence>
<evidence type="ECO:0000259" key="2">
    <source>
        <dbReference type="Pfam" id="PF00857"/>
    </source>
</evidence>
<dbReference type="InterPro" id="IPR036380">
    <property type="entry name" value="Isochorismatase-like_sf"/>
</dbReference>
<comment type="similarity">
    <text evidence="1">Belongs to the isochorismatase family.</text>
</comment>
<dbReference type="GO" id="GO:0019365">
    <property type="term" value="P:pyridine nucleotide salvage"/>
    <property type="evidence" value="ECO:0007669"/>
    <property type="project" value="InterPro"/>
</dbReference>
<keyword evidence="4" id="KW-1185">Reference proteome</keyword>
<accession>A0AAD3Y2T6</accession>
<dbReference type="PANTHER" id="PTHR47297">
    <property type="match status" value="1"/>
</dbReference>
<dbReference type="EMBL" id="BSYO01000029">
    <property type="protein sequence ID" value="GMH25289.1"/>
    <property type="molecule type" value="Genomic_DNA"/>
</dbReference>
<dbReference type="CDD" id="cd00431">
    <property type="entry name" value="cysteine_hydrolases"/>
    <property type="match status" value="1"/>
</dbReference>
<evidence type="ECO:0000256" key="1">
    <source>
        <dbReference type="ARBA" id="ARBA00006336"/>
    </source>
</evidence>
<organism evidence="3 4">
    <name type="scientific">Nepenthes gracilis</name>
    <name type="common">Slender pitcher plant</name>
    <dbReference type="NCBI Taxonomy" id="150966"/>
    <lineage>
        <taxon>Eukaryota</taxon>
        <taxon>Viridiplantae</taxon>
        <taxon>Streptophyta</taxon>
        <taxon>Embryophyta</taxon>
        <taxon>Tracheophyta</taxon>
        <taxon>Spermatophyta</taxon>
        <taxon>Magnoliopsida</taxon>
        <taxon>eudicotyledons</taxon>
        <taxon>Gunneridae</taxon>
        <taxon>Pentapetalae</taxon>
        <taxon>Caryophyllales</taxon>
        <taxon>Nepenthaceae</taxon>
        <taxon>Nepenthes</taxon>
    </lineage>
</organism>
<sequence length="246" mass="27089">MVSEKIIDLLKTELPVQQESLVLTGEVATGLVLIDLVNGFCTVGAGNLAPQVPNKQIEDMIDESVRIARSFCKNKWPIFAFIDSHHPDIPEPPYPPHCIAGTEESKLVPALEWLENEPNVTIRRKDCIDGFLGSIEKDGSNVFVDWVRTNQIKVALVLGICTDICVLDFVGSALSARNRRMLVPLEDVIVYSEACATYDLPVYVAQTIEGAIAHPQELMHHIGLYIAKGRGAKVVSEVICDTQLMP</sequence>
<name>A0AAD3Y2T6_NEPGR</name>
<dbReference type="AlphaFoldDB" id="A0AAD3Y2T6"/>